<reference evidence="1" key="1">
    <citation type="submission" date="2014-09" db="EMBL/GenBank/DDBJ databases">
        <authorList>
            <person name="Magalhaes I.L.F."/>
            <person name="Oliveira U."/>
            <person name="Santos F.R."/>
            <person name="Vidigal T.H.D.A."/>
            <person name="Brescovit A.D."/>
            <person name="Santos A.J."/>
        </authorList>
    </citation>
    <scope>NUCLEOTIDE SEQUENCE</scope>
    <source>
        <tissue evidence="1">Shoot tissue taken approximately 20 cm above the soil surface</tissue>
    </source>
</reference>
<accession>A0A0A9EKA6</accession>
<sequence>MFEFLASCWYYWRNLKIIYTYYKSRLLHSALT</sequence>
<protein>
    <submittedName>
        <fullName evidence="1">Uncharacterized protein</fullName>
    </submittedName>
</protein>
<evidence type="ECO:0000313" key="1">
    <source>
        <dbReference type="EMBL" id="JAD98300.1"/>
    </source>
</evidence>
<organism evidence="1">
    <name type="scientific">Arundo donax</name>
    <name type="common">Giant reed</name>
    <name type="synonym">Donax arundinaceus</name>
    <dbReference type="NCBI Taxonomy" id="35708"/>
    <lineage>
        <taxon>Eukaryota</taxon>
        <taxon>Viridiplantae</taxon>
        <taxon>Streptophyta</taxon>
        <taxon>Embryophyta</taxon>
        <taxon>Tracheophyta</taxon>
        <taxon>Spermatophyta</taxon>
        <taxon>Magnoliopsida</taxon>
        <taxon>Liliopsida</taxon>
        <taxon>Poales</taxon>
        <taxon>Poaceae</taxon>
        <taxon>PACMAD clade</taxon>
        <taxon>Arundinoideae</taxon>
        <taxon>Arundineae</taxon>
        <taxon>Arundo</taxon>
    </lineage>
</organism>
<dbReference type="EMBL" id="GBRH01199595">
    <property type="protein sequence ID" value="JAD98300.1"/>
    <property type="molecule type" value="Transcribed_RNA"/>
</dbReference>
<name>A0A0A9EKA6_ARUDO</name>
<proteinExistence type="predicted"/>
<reference evidence="1" key="2">
    <citation type="journal article" date="2015" name="Data Brief">
        <title>Shoot transcriptome of the giant reed, Arundo donax.</title>
        <authorList>
            <person name="Barrero R.A."/>
            <person name="Guerrero F.D."/>
            <person name="Moolhuijzen P."/>
            <person name="Goolsby J.A."/>
            <person name="Tidwell J."/>
            <person name="Bellgard S.E."/>
            <person name="Bellgard M.I."/>
        </authorList>
    </citation>
    <scope>NUCLEOTIDE SEQUENCE</scope>
    <source>
        <tissue evidence="1">Shoot tissue taken approximately 20 cm above the soil surface</tissue>
    </source>
</reference>
<dbReference type="AlphaFoldDB" id="A0A0A9EKA6"/>